<reference evidence="1" key="1">
    <citation type="submission" date="2020-05" db="EMBL/GenBank/DDBJ databases">
        <title>Large-scale comparative analyses of tick genomes elucidate their genetic diversity and vector capacities.</title>
        <authorList>
            <person name="Jia N."/>
            <person name="Wang J."/>
            <person name="Shi W."/>
            <person name="Du L."/>
            <person name="Sun Y."/>
            <person name="Zhan W."/>
            <person name="Jiang J."/>
            <person name="Wang Q."/>
            <person name="Zhang B."/>
            <person name="Ji P."/>
            <person name="Sakyi L.B."/>
            <person name="Cui X."/>
            <person name="Yuan T."/>
            <person name="Jiang B."/>
            <person name="Yang W."/>
            <person name="Lam T.T.-Y."/>
            <person name="Chang Q."/>
            <person name="Ding S."/>
            <person name="Wang X."/>
            <person name="Zhu J."/>
            <person name="Ruan X."/>
            <person name="Zhao L."/>
            <person name="Wei J."/>
            <person name="Que T."/>
            <person name="Du C."/>
            <person name="Cheng J."/>
            <person name="Dai P."/>
            <person name="Han X."/>
            <person name="Huang E."/>
            <person name="Gao Y."/>
            <person name="Liu J."/>
            <person name="Shao H."/>
            <person name="Ye R."/>
            <person name="Li L."/>
            <person name="Wei W."/>
            <person name="Wang X."/>
            <person name="Wang C."/>
            <person name="Yang T."/>
            <person name="Huo Q."/>
            <person name="Li W."/>
            <person name="Guo W."/>
            <person name="Chen H."/>
            <person name="Zhou L."/>
            <person name="Ni X."/>
            <person name="Tian J."/>
            <person name="Zhou Y."/>
            <person name="Sheng Y."/>
            <person name="Liu T."/>
            <person name="Pan Y."/>
            <person name="Xia L."/>
            <person name="Li J."/>
            <person name="Zhao F."/>
            <person name="Cao W."/>
        </authorList>
    </citation>
    <scope>NUCLEOTIDE SEQUENCE</scope>
    <source>
        <strain evidence="1">Hyas-2018</strain>
    </source>
</reference>
<evidence type="ECO:0000313" key="2">
    <source>
        <dbReference type="Proteomes" id="UP000821845"/>
    </source>
</evidence>
<protein>
    <submittedName>
        <fullName evidence="1">Uncharacterized protein</fullName>
    </submittedName>
</protein>
<evidence type="ECO:0000313" key="1">
    <source>
        <dbReference type="EMBL" id="KAH6927094.1"/>
    </source>
</evidence>
<organism evidence="1 2">
    <name type="scientific">Hyalomma asiaticum</name>
    <name type="common">Tick</name>
    <dbReference type="NCBI Taxonomy" id="266040"/>
    <lineage>
        <taxon>Eukaryota</taxon>
        <taxon>Metazoa</taxon>
        <taxon>Ecdysozoa</taxon>
        <taxon>Arthropoda</taxon>
        <taxon>Chelicerata</taxon>
        <taxon>Arachnida</taxon>
        <taxon>Acari</taxon>
        <taxon>Parasitiformes</taxon>
        <taxon>Ixodida</taxon>
        <taxon>Ixodoidea</taxon>
        <taxon>Ixodidae</taxon>
        <taxon>Hyalomminae</taxon>
        <taxon>Hyalomma</taxon>
    </lineage>
</organism>
<keyword evidence="2" id="KW-1185">Reference proteome</keyword>
<dbReference type="Proteomes" id="UP000821845">
    <property type="component" value="Chromosome 7"/>
</dbReference>
<name>A0ACB7S060_HYAAI</name>
<accession>A0ACB7S060</accession>
<proteinExistence type="predicted"/>
<dbReference type="EMBL" id="CM023487">
    <property type="protein sequence ID" value="KAH6927094.1"/>
    <property type="molecule type" value="Genomic_DNA"/>
</dbReference>
<gene>
    <name evidence="1" type="ORF">HPB50_026760</name>
</gene>
<comment type="caution">
    <text evidence="1">The sequence shown here is derived from an EMBL/GenBank/DDBJ whole genome shotgun (WGS) entry which is preliminary data.</text>
</comment>
<sequence>MGKKKRQRSSSVAQGVLEGATDHTAATADASSRHNRGGQTLRSPKDRSHSIPRAAAQPESVSAFISDGSLLSPTCGQGTSKTGLQKTTSSPGLPEDAPAGTTTATERSPLSPAVDNSAGVRNADHTDSRRQSTFSPLSPLDKRRPSTAGAATSASHHVANTMTPLDQVLVFGHGMFQWTVLICAQLAVFCTVVHAVAMRTLAQHVDHWCRPPAAYANLPPELWKNTSIPVEKDGSYSRCFRYEPPFGAYERGANLSSTIPCDAGWDYGTSIHSSIVSQWDLVCHRRWMMLLMTASYMGGTVVVMPFTGIAADRIGRAPVLVGALFGLIVAGTLLAFSTTLLMFTILRVFISTSSATLLVVSVVLLFEVTDSSRRVLYSSVAIAGGVSAANVYIDIMNDVANEWALIQMINMLPSVLLIGAVYFVQESPNWLLATHRFRRLSKVVMAAAQTNGADLTLVARRLEEIRQESRRSRSDSYTTEGVNEASPLEVVTNPSFRNETLVGFGCWFLAMILFDYLRSSREDQHLYYVEIVLECPAVTANIFLLERKGRRIATGASMIALGLLVAALGAFGFFYPDLSNADALLRHLETAVRVVALLAVDTVTVSLSIITVEMYPTVLRGSGLSFGYVCGRLGAITMTFASSGSRRGRGVGLAVVSLLLLVFGALALVVMPETTKIHATNLPPATNSQSKGKDKWKLDEPLRLARDRRSSSVADLRRKSMAGSLSRFPQH</sequence>